<organism evidence="1">
    <name type="scientific">marine sediment metagenome</name>
    <dbReference type="NCBI Taxonomy" id="412755"/>
    <lineage>
        <taxon>unclassified sequences</taxon>
        <taxon>metagenomes</taxon>
        <taxon>ecological metagenomes</taxon>
    </lineage>
</organism>
<protein>
    <submittedName>
        <fullName evidence="1">Uncharacterized protein</fullName>
    </submittedName>
</protein>
<comment type="caution">
    <text evidence="1">The sequence shown here is derived from an EMBL/GenBank/DDBJ whole genome shotgun (WGS) entry which is preliminary data.</text>
</comment>
<gene>
    <name evidence="1" type="ORF">LCGC14_0434100</name>
</gene>
<dbReference type="AlphaFoldDB" id="A0A0F9SM60"/>
<accession>A0A0F9SM60</accession>
<name>A0A0F9SM60_9ZZZZ</name>
<evidence type="ECO:0000313" key="1">
    <source>
        <dbReference type="EMBL" id="KKN70085.1"/>
    </source>
</evidence>
<sequence length="62" mass="7221">MGCDREGRESERCFDKVWMQMKNLANCVWHGRGLLEAAKEEAECIKKGLDETIRLMETEEES</sequence>
<proteinExistence type="predicted"/>
<reference evidence="1" key="1">
    <citation type="journal article" date="2015" name="Nature">
        <title>Complex archaea that bridge the gap between prokaryotes and eukaryotes.</title>
        <authorList>
            <person name="Spang A."/>
            <person name="Saw J.H."/>
            <person name="Jorgensen S.L."/>
            <person name="Zaremba-Niedzwiedzka K."/>
            <person name="Martijn J."/>
            <person name="Lind A.E."/>
            <person name="van Eijk R."/>
            <person name="Schleper C."/>
            <person name="Guy L."/>
            <person name="Ettema T.J."/>
        </authorList>
    </citation>
    <scope>NUCLEOTIDE SEQUENCE</scope>
</reference>
<dbReference type="EMBL" id="LAZR01000411">
    <property type="protein sequence ID" value="KKN70085.1"/>
    <property type="molecule type" value="Genomic_DNA"/>
</dbReference>